<dbReference type="CDD" id="cd02513">
    <property type="entry name" value="CMP-NeuAc_Synthase"/>
    <property type="match status" value="1"/>
</dbReference>
<dbReference type="EMBL" id="VJND01000003">
    <property type="protein sequence ID" value="TSE26345.1"/>
    <property type="molecule type" value="Genomic_DNA"/>
</dbReference>
<dbReference type="PANTHER" id="PTHR21485">
    <property type="entry name" value="HAD SUPERFAMILY MEMBERS CMAS AND KDSC"/>
    <property type="match status" value="1"/>
</dbReference>
<dbReference type="GO" id="GO:0008781">
    <property type="term" value="F:N-acylneuraminate cytidylyltransferase activity"/>
    <property type="evidence" value="ECO:0007669"/>
    <property type="project" value="UniProtKB-EC"/>
</dbReference>
<dbReference type="SUPFAM" id="SSF53448">
    <property type="entry name" value="Nucleotide-diphospho-sugar transferases"/>
    <property type="match status" value="1"/>
</dbReference>
<accession>A0A554WRZ3</accession>
<reference evidence="1 2" key="1">
    <citation type="submission" date="2019-07" db="EMBL/GenBank/DDBJ databases">
        <title>Tepidimonas sediminis YIM 72259 draft genome.</title>
        <authorList>
            <person name="Da Costa M.S."/>
            <person name="Froufe H.J.C."/>
            <person name="Egas C."/>
            <person name="Albuquerque L."/>
        </authorList>
    </citation>
    <scope>NUCLEOTIDE SEQUENCE [LARGE SCALE GENOMIC DNA]</scope>
    <source>
        <strain evidence="1 2">YIM 72259</strain>
    </source>
</reference>
<sequence>MADEAEGTVLALIPARGGSKGVPGKNVREVAGKPLIAWTIEAARQATCIDRIVVSSDDAVILDVARAWGAETPFVRPAELARDETPGTDVVLHALQQLPGVAWVVLLQPTSPLRTAQDIDAAYALCQEKDAPACVSVTEVATPPWWMFRLSDEGRLRSFLPESERPQRRQEAPPLYALNGAVYVARADWLRRTRSFLTDETLAYVMPAERSIDIDTPLDLTTAACLLRERLPHGGA</sequence>
<dbReference type="InterPro" id="IPR050793">
    <property type="entry name" value="CMP-NeuNAc_synthase"/>
</dbReference>
<dbReference type="InterPro" id="IPR029044">
    <property type="entry name" value="Nucleotide-diphossugar_trans"/>
</dbReference>
<dbReference type="EC" id="2.7.7.43" evidence="1"/>
<gene>
    <name evidence="1" type="primary">neuA</name>
    <name evidence="1" type="ORF">Tsedi_00643</name>
</gene>
<proteinExistence type="predicted"/>
<evidence type="ECO:0000313" key="2">
    <source>
        <dbReference type="Proteomes" id="UP000320225"/>
    </source>
</evidence>
<dbReference type="InterPro" id="IPR003329">
    <property type="entry name" value="Cytidylyl_trans"/>
</dbReference>
<name>A0A554WRZ3_9BURK</name>
<protein>
    <submittedName>
        <fullName evidence="1">N-acylneuraminate cytidylyltransferase</fullName>
        <ecNumber evidence="1">2.7.7.43</ecNumber>
    </submittedName>
</protein>
<dbReference type="OrthoDB" id="9805604at2"/>
<keyword evidence="1" id="KW-0548">Nucleotidyltransferase</keyword>
<dbReference type="Pfam" id="PF02348">
    <property type="entry name" value="CTP_transf_3"/>
    <property type="match status" value="1"/>
</dbReference>
<comment type="caution">
    <text evidence="1">The sequence shown here is derived from an EMBL/GenBank/DDBJ whole genome shotgun (WGS) entry which is preliminary data.</text>
</comment>
<keyword evidence="2" id="KW-1185">Reference proteome</keyword>
<dbReference type="RefSeq" id="WP_143893574.1">
    <property type="nucleotide sequence ID" value="NZ_VJND01000003.1"/>
</dbReference>
<evidence type="ECO:0000313" key="1">
    <source>
        <dbReference type="EMBL" id="TSE26345.1"/>
    </source>
</evidence>
<dbReference type="PANTHER" id="PTHR21485:SF6">
    <property type="entry name" value="N-ACYLNEURAMINATE CYTIDYLYLTRANSFERASE-RELATED"/>
    <property type="match status" value="1"/>
</dbReference>
<dbReference type="Gene3D" id="3.90.550.10">
    <property type="entry name" value="Spore Coat Polysaccharide Biosynthesis Protein SpsA, Chain A"/>
    <property type="match status" value="1"/>
</dbReference>
<dbReference type="AlphaFoldDB" id="A0A554WRZ3"/>
<keyword evidence="1" id="KW-0808">Transferase</keyword>
<dbReference type="Proteomes" id="UP000320225">
    <property type="component" value="Unassembled WGS sequence"/>
</dbReference>
<organism evidence="1 2">
    <name type="scientific">Tepidimonas sediminis</name>
    <dbReference type="NCBI Taxonomy" id="2588941"/>
    <lineage>
        <taxon>Bacteria</taxon>
        <taxon>Pseudomonadati</taxon>
        <taxon>Pseudomonadota</taxon>
        <taxon>Betaproteobacteria</taxon>
        <taxon>Burkholderiales</taxon>
        <taxon>Tepidimonas</taxon>
    </lineage>
</organism>